<protein>
    <submittedName>
        <fullName evidence="5">Uncharacterized protein</fullName>
    </submittedName>
</protein>
<dbReference type="PANTHER" id="PTHR31623">
    <property type="entry name" value="F21J9.9"/>
    <property type="match status" value="1"/>
</dbReference>
<comment type="caution">
    <text evidence="5">The sequence shown here is derived from an EMBL/GenBank/DDBJ whole genome shotgun (WGS) entry which is preliminary data.</text>
</comment>
<dbReference type="Pfam" id="PF02458">
    <property type="entry name" value="Transferase"/>
    <property type="match status" value="1"/>
</dbReference>
<dbReference type="InterPro" id="IPR023213">
    <property type="entry name" value="CAT-like_dom_sf"/>
</dbReference>
<feature type="region of interest" description="Disordered" evidence="4">
    <location>
        <begin position="42"/>
        <end position="62"/>
    </location>
</feature>
<comment type="similarity">
    <text evidence="1">Belongs to the plant acyltransferase family.</text>
</comment>
<keyword evidence="2" id="KW-0808">Transferase</keyword>
<dbReference type="PANTHER" id="PTHR31623:SF105">
    <property type="entry name" value="VINORINE SYNTHASE-LIKE"/>
    <property type="match status" value="1"/>
</dbReference>
<name>A0ABR0DTZ0_9LAMI</name>
<organism evidence="5 6">
    <name type="scientific">Penstemon davidsonii</name>
    <dbReference type="NCBI Taxonomy" id="160366"/>
    <lineage>
        <taxon>Eukaryota</taxon>
        <taxon>Viridiplantae</taxon>
        <taxon>Streptophyta</taxon>
        <taxon>Embryophyta</taxon>
        <taxon>Tracheophyta</taxon>
        <taxon>Spermatophyta</taxon>
        <taxon>Magnoliopsida</taxon>
        <taxon>eudicotyledons</taxon>
        <taxon>Gunneridae</taxon>
        <taxon>Pentapetalae</taxon>
        <taxon>asterids</taxon>
        <taxon>lamiids</taxon>
        <taxon>Lamiales</taxon>
        <taxon>Plantaginaceae</taxon>
        <taxon>Cheloneae</taxon>
        <taxon>Penstemon</taxon>
    </lineage>
</organism>
<dbReference type="Gene3D" id="3.30.559.10">
    <property type="entry name" value="Chloramphenicol acetyltransferase-like domain"/>
    <property type="match status" value="2"/>
</dbReference>
<reference evidence="5 6" key="1">
    <citation type="journal article" date="2023" name="bioRxiv">
        <title>Genome report: Whole genome sequence and annotation of Penstemon davidsonii.</title>
        <authorList>
            <person name="Ostevik K.L."/>
            <person name="Alabady M."/>
            <person name="Zhang M."/>
            <person name="Rausher M.D."/>
        </authorList>
    </citation>
    <scope>NUCLEOTIDE SEQUENCE [LARGE SCALE GENOMIC DNA]</scope>
    <source>
        <strain evidence="5">DNT005</strain>
        <tissue evidence="5">Whole leaf</tissue>
    </source>
</reference>
<feature type="region of interest" description="Disordered" evidence="4">
    <location>
        <begin position="145"/>
        <end position="164"/>
    </location>
</feature>
<evidence type="ECO:0000256" key="1">
    <source>
        <dbReference type="ARBA" id="ARBA00009861"/>
    </source>
</evidence>
<keyword evidence="3" id="KW-0012">Acyltransferase</keyword>
<gene>
    <name evidence="5" type="ORF">RD792_003522</name>
</gene>
<evidence type="ECO:0000256" key="2">
    <source>
        <dbReference type="ARBA" id="ARBA00022679"/>
    </source>
</evidence>
<evidence type="ECO:0000313" key="6">
    <source>
        <dbReference type="Proteomes" id="UP001291926"/>
    </source>
</evidence>
<feature type="compositionally biased region" description="Basic and acidic residues" evidence="4">
    <location>
        <begin position="42"/>
        <end position="52"/>
    </location>
</feature>
<evidence type="ECO:0000256" key="3">
    <source>
        <dbReference type="ARBA" id="ARBA00023315"/>
    </source>
</evidence>
<evidence type="ECO:0000313" key="5">
    <source>
        <dbReference type="EMBL" id="KAK4492702.1"/>
    </source>
</evidence>
<proteinExistence type="inferred from homology"/>
<keyword evidence="6" id="KW-1185">Reference proteome</keyword>
<accession>A0ABR0DTZ0</accession>
<dbReference type="Proteomes" id="UP001291926">
    <property type="component" value="Unassembled WGS sequence"/>
</dbReference>
<sequence>MTHIGDGMLLKFIIVYDLVLRLEMLGRIRCMGVPNVLTSKRRTQESHNKLVHDPQGGEDEDLNSVVEGRRDVQEHDLLRAVEIPNQRAKPGPVRKKAKGLLMKVNVTSIGAGRITKPRPDSKGYEYYCDLYQGRLGKYVKHKGTGANFEPIGSSRQRSRSPTRRYDNNAQLIDSGNQGVIGTRQVGFGTTDMLYREALDEMNLGHPKLEGVSTPLGFPTRFLMRHVQCTWPDPGITSPSFTYAYAREVLGTDEEYFVASKTGNTTLLGIIRDHLSIDCNDEGVPFIVGRVKKLQLSDFLEKPDMGLIKKFVPVDLNWNANAPGENVSRVVCIHFECGGMALFVILSHIVADATTLKTFLNFWAAIARGDDGCSNSFSPDFMTKSLVFPYQDPNIPRDSNLFMDIGMAKFLKTGKYEVRRYVFNAGAISQLKVRSISPNLKYVSSVGVVTAFIWKCFIASFEATIRIHDYQSSVLIQQVNMRKRALPRFSDNLLEISYGQVLQLLKART</sequence>
<evidence type="ECO:0000256" key="4">
    <source>
        <dbReference type="SAM" id="MobiDB-lite"/>
    </source>
</evidence>
<dbReference type="EMBL" id="JAYDYQ010001087">
    <property type="protein sequence ID" value="KAK4492702.1"/>
    <property type="molecule type" value="Genomic_DNA"/>
</dbReference>